<protein>
    <submittedName>
        <fullName evidence="1">Uncharacterized protein</fullName>
    </submittedName>
</protein>
<dbReference type="RefSeq" id="WP_340541900.1">
    <property type="nucleotide sequence ID" value="NZ_JBBLXS010000440.1"/>
</dbReference>
<sequence length="59" mass="6648">MITKPKVLHSKAFAAIAQLPQKACYSLLLIYLGHTHKIMQNPENKLKKLPAVPETRVKP</sequence>
<organism evidence="1 2">
    <name type="scientific">Microcoleus anatoxicus PTRS2</name>
    <dbReference type="NCBI Taxonomy" id="2705321"/>
    <lineage>
        <taxon>Bacteria</taxon>
        <taxon>Bacillati</taxon>
        <taxon>Cyanobacteriota</taxon>
        <taxon>Cyanophyceae</taxon>
        <taxon>Oscillatoriophycideae</taxon>
        <taxon>Oscillatoriales</taxon>
        <taxon>Microcoleaceae</taxon>
        <taxon>Microcoleus</taxon>
        <taxon>Microcoleus anatoxicus</taxon>
    </lineage>
</organism>
<proteinExistence type="predicted"/>
<dbReference type="Proteomes" id="UP001384579">
    <property type="component" value="Unassembled WGS sequence"/>
</dbReference>
<evidence type="ECO:0000313" key="1">
    <source>
        <dbReference type="EMBL" id="MEK0187793.1"/>
    </source>
</evidence>
<dbReference type="EMBL" id="JBBLXS010000440">
    <property type="protein sequence ID" value="MEK0187793.1"/>
    <property type="molecule type" value="Genomic_DNA"/>
</dbReference>
<keyword evidence="2" id="KW-1185">Reference proteome</keyword>
<evidence type="ECO:0000313" key="2">
    <source>
        <dbReference type="Proteomes" id="UP001384579"/>
    </source>
</evidence>
<name>A0ABU8YUA7_9CYAN</name>
<comment type="caution">
    <text evidence="1">The sequence shown here is derived from an EMBL/GenBank/DDBJ whole genome shotgun (WGS) entry which is preliminary data.</text>
</comment>
<reference evidence="1 2" key="1">
    <citation type="journal article" date="2020" name="Harmful Algae">
        <title>Molecular and morphological characterization of a novel dihydroanatoxin-a producing Microcoleus species (cyanobacteria) from the Russian River, California, USA.</title>
        <authorList>
            <person name="Conklin K.Y."/>
            <person name="Stancheva R."/>
            <person name="Otten T.G."/>
            <person name="Fadness R."/>
            <person name="Boyer G.L."/>
            <person name="Read B."/>
            <person name="Zhang X."/>
            <person name="Sheath R.G."/>
        </authorList>
    </citation>
    <scope>NUCLEOTIDE SEQUENCE [LARGE SCALE GENOMIC DNA]</scope>
    <source>
        <strain evidence="1 2">PTRS2</strain>
    </source>
</reference>
<gene>
    <name evidence="1" type="ORF">WMG39_23570</name>
</gene>
<accession>A0ABU8YUA7</accession>